<feature type="non-terminal residue" evidence="1">
    <location>
        <position position="1"/>
    </location>
</feature>
<comment type="caution">
    <text evidence="1">The sequence shown here is derived from an EMBL/GenBank/DDBJ whole genome shotgun (WGS) entry which is preliminary data.</text>
</comment>
<keyword evidence="2" id="KW-1185">Reference proteome</keyword>
<sequence>ENFNKVTKWWNGKKQKDKTKIIERFKTLSNEQFGEWLLNEYKWENEITKDDIDSICFSIDSYLALITTNEDRKEEKEVDKLCIILLSFFFSSELQ</sequence>
<name>X6LIF3_RETFI</name>
<accession>X6LIF3</accession>
<dbReference type="Proteomes" id="UP000023152">
    <property type="component" value="Unassembled WGS sequence"/>
</dbReference>
<organism evidence="1 2">
    <name type="scientific">Reticulomyxa filosa</name>
    <dbReference type="NCBI Taxonomy" id="46433"/>
    <lineage>
        <taxon>Eukaryota</taxon>
        <taxon>Sar</taxon>
        <taxon>Rhizaria</taxon>
        <taxon>Retaria</taxon>
        <taxon>Foraminifera</taxon>
        <taxon>Monothalamids</taxon>
        <taxon>Reticulomyxidae</taxon>
        <taxon>Reticulomyxa</taxon>
    </lineage>
</organism>
<evidence type="ECO:0000313" key="2">
    <source>
        <dbReference type="Proteomes" id="UP000023152"/>
    </source>
</evidence>
<reference evidence="1 2" key="1">
    <citation type="journal article" date="2013" name="Curr. Biol.">
        <title>The Genome of the Foraminiferan Reticulomyxa filosa.</title>
        <authorList>
            <person name="Glockner G."/>
            <person name="Hulsmann N."/>
            <person name="Schleicher M."/>
            <person name="Noegel A.A."/>
            <person name="Eichinger L."/>
            <person name="Gallinger C."/>
            <person name="Pawlowski J."/>
            <person name="Sierra R."/>
            <person name="Euteneuer U."/>
            <person name="Pillet L."/>
            <person name="Moustafa A."/>
            <person name="Platzer M."/>
            <person name="Groth M."/>
            <person name="Szafranski K."/>
            <person name="Schliwa M."/>
        </authorList>
    </citation>
    <scope>NUCLEOTIDE SEQUENCE [LARGE SCALE GENOMIC DNA]</scope>
</reference>
<proteinExistence type="predicted"/>
<protein>
    <submittedName>
        <fullName evidence="1">Uncharacterized protein</fullName>
    </submittedName>
</protein>
<evidence type="ECO:0000313" key="1">
    <source>
        <dbReference type="EMBL" id="ETO00907.1"/>
    </source>
</evidence>
<dbReference type="EMBL" id="ASPP01039692">
    <property type="protein sequence ID" value="ETO00907.1"/>
    <property type="molecule type" value="Genomic_DNA"/>
</dbReference>
<gene>
    <name evidence="1" type="ORF">RFI_36533</name>
</gene>
<dbReference type="AlphaFoldDB" id="X6LIF3"/>